<dbReference type="Proteomes" id="UP000317909">
    <property type="component" value="Chromosome"/>
</dbReference>
<organism evidence="1 2">
    <name type="scientific">Lacipirellula limnantheis</name>
    <dbReference type="NCBI Taxonomy" id="2528024"/>
    <lineage>
        <taxon>Bacteria</taxon>
        <taxon>Pseudomonadati</taxon>
        <taxon>Planctomycetota</taxon>
        <taxon>Planctomycetia</taxon>
        <taxon>Pirellulales</taxon>
        <taxon>Lacipirellulaceae</taxon>
        <taxon>Lacipirellula</taxon>
    </lineage>
</organism>
<protein>
    <recommendedName>
        <fullName evidence="3">DUF4404 domain-containing protein</fullName>
    </recommendedName>
</protein>
<proteinExistence type="predicted"/>
<dbReference type="InterPro" id="IPR025516">
    <property type="entry name" value="DUF4404"/>
</dbReference>
<evidence type="ECO:0000313" key="2">
    <source>
        <dbReference type="Proteomes" id="UP000317909"/>
    </source>
</evidence>
<gene>
    <name evidence="1" type="ORF">I41_44870</name>
</gene>
<accession>A0A517U3T4</accession>
<name>A0A517U3T4_9BACT</name>
<dbReference type="RefSeq" id="WP_145434951.1">
    <property type="nucleotide sequence ID" value="NZ_CP036339.1"/>
</dbReference>
<evidence type="ECO:0008006" key="3">
    <source>
        <dbReference type="Google" id="ProtNLM"/>
    </source>
</evidence>
<sequence>MDKNRVRDALHTLQAELSCANTLDDASRQSLLATIADIHRQLEAGDDLPAAESESLGGKLQDSILEFEAEHPQVTAAVNQVAAALANLGI</sequence>
<dbReference type="AlphaFoldDB" id="A0A517U3T4"/>
<dbReference type="OrthoDB" id="286441at2"/>
<evidence type="ECO:0000313" key="1">
    <source>
        <dbReference type="EMBL" id="QDT75277.1"/>
    </source>
</evidence>
<reference evidence="1 2" key="1">
    <citation type="submission" date="2019-02" db="EMBL/GenBank/DDBJ databases">
        <title>Deep-cultivation of Planctomycetes and their phenomic and genomic characterization uncovers novel biology.</title>
        <authorList>
            <person name="Wiegand S."/>
            <person name="Jogler M."/>
            <person name="Boedeker C."/>
            <person name="Pinto D."/>
            <person name="Vollmers J."/>
            <person name="Rivas-Marin E."/>
            <person name="Kohn T."/>
            <person name="Peeters S.H."/>
            <person name="Heuer A."/>
            <person name="Rast P."/>
            <person name="Oberbeckmann S."/>
            <person name="Bunk B."/>
            <person name="Jeske O."/>
            <person name="Meyerdierks A."/>
            <person name="Storesund J.E."/>
            <person name="Kallscheuer N."/>
            <person name="Luecker S."/>
            <person name="Lage O.M."/>
            <person name="Pohl T."/>
            <person name="Merkel B.J."/>
            <person name="Hornburger P."/>
            <person name="Mueller R.-W."/>
            <person name="Bruemmer F."/>
            <person name="Labrenz M."/>
            <person name="Spormann A.M."/>
            <person name="Op den Camp H."/>
            <person name="Overmann J."/>
            <person name="Amann R."/>
            <person name="Jetten M.S.M."/>
            <person name="Mascher T."/>
            <person name="Medema M.H."/>
            <person name="Devos D.P."/>
            <person name="Kaster A.-K."/>
            <person name="Ovreas L."/>
            <person name="Rohde M."/>
            <person name="Galperin M.Y."/>
            <person name="Jogler C."/>
        </authorList>
    </citation>
    <scope>NUCLEOTIDE SEQUENCE [LARGE SCALE GENOMIC DNA]</scope>
    <source>
        <strain evidence="1 2">I41</strain>
    </source>
</reference>
<keyword evidence="2" id="KW-1185">Reference proteome</keyword>
<dbReference type="EMBL" id="CP036339">
    <property type="protein sequence ID" value="QDT75277.1"/>
    <property type="molecule type" value="Genomic_DNA"/>
</dbReference>
<dbReference type="KEGG" id="llh:I41_44870"/>
<dbReference type="Pfam" id="PF14357">
    <property type="entry name" value="DUF4404"/>
    <property type="match status" value="1"/>
</dbReference>